<sequence length="105" mass="11565">MRRLGNLWRRSGRPRGRHTAGRPYAPVEPGAPDPGARAAAVLVDRLEPDWTVIYGPWSRRFYALAVFPTAEPLIIEAATAPELRALMREAERDTAARPRPAAPAA</sequence>
<organism evidence="2 3">
    <name type="scientific">Sphaerisporangium rufum</name>
    <dbReference type="NCBI Taxonomy" id="1381558"/>
    <lineage>
        <taxon>Bacteria</taxon>
        <taxon>Bacillati</taxon>
        <taxon>Actinomycetota</taxon>
        <taxon>Actinomycetes</taxon>
        <taxon>Streptosporangiales</taxon>
        <taxon>Streptosporangiaceae</taxon>
        <taxon>Sphaerisporangium</taxon>
    </lineage>
</organism>
<name>A0A919R3M1_9ACTN</name>
<feature type="region of interest" description="Disordered" evidence="1">
    <location>
        <begin position="1"/>
        <end position="33"/>
    </location>
</feature>
<gene>
    <name evidence="2" type="ORF">Sru01_27730</name>
</gene>
<evidence type="ECO:0000256" key="1">
    <source>
        <dbReference type="SAM" id="MobiDB-lite"/>
    </source>
</evidence>
<dbReference type="RefSeq" id="WP_203984802.1">
    <property type="nucleotide sequence ID" value="NZ_BOOU01000041.1"/>
</dbReference>
<accession>A0A919R3M1</accession>
<keyword evidence="3" id="KW-1185">Reference proteome</keyword>
<evidence type="ECO:0000313" key="2">
    <source>
        <dbReference type="EMBL" id="GII77791.1"/>
    </source>
</evidence>
<proteinExistence type="predicted"/>
<comment type="caution">
    <text evidence="2">The sequence shown here is derived from an EMBL/GenBank/DDBJ whole genome shotgun (WGS) entry which is preliminary data.</text>
</comment>
<feature type="compositionally biased region" description="Basic residues" evidence="1">
    <location>
        <begin position="10"/>
        <end position="20"/>
    </location>
</feature>
<reference evidence="2" key="1">
    <citation type="submission" date="2021-01" db="EMBL/GenBank/DDBJ databases">
        <title>Whole genome shotgun sequence of Sphaerisporangium rufum NBRC 109079.</title>
        <authorList>
            <person name="Komaki H."/>
            <person name="Tamura T."/>
        </authorList>
    </citation>
    <scope>NUCLEOTIDE SEQUENCE</scope>
    <source>
        <strain evidence="2">NBRC 109079</strain>
    </source>
</reference>
<protein>
    <submittedName>
        <fullName evidence="2">Uncharacterized protein</fullName>
    </submittedName>
</protein>
<dbReference type="AlphaFoldDB" id="A0A919R3M1"/>
<evidence type="ECO:0000313" key="3">
    <source>
        <dbReference type="Proteomes" id="UP000655287"/>
    </source>
</evidence>
<dbReference type="EMBL" id="BOOU01000041">
    <property type="protein sequence ID" value="GII77791.1"/>
    <property type="molecule type" value="Genomic_DNA"/>
</dbReference>
<dbReference type="Proteomes" id="UP000655287">
    <property type="component" value="Unassembled WGS sequence"/>
</dbReference>